<protein>
    <submittedName>
        <fullName evidence="2">Uncharacterized protein</fullName>
    </submittedName>
</protein>
<dbReference type="AlphaFoldDB" id="A0A843WGH7"/>
<dbReference type="Proteomes" id="UP000652761">
    <property type="component" value="Unassembled WGS sequence"/>
</dbReference>
<evidence type="ECO:0000313" key="3">
    <source>
        <dbReference type="Proteomes" id="UP000652761"/>
    </source>
</evidence>
<evidence type="ECO:0000313" key="2">
    <source>
        <dbReference type="EMBL" id="MQM03715.1"/>
    </source>
</evidence>
<evidence type="ECO:0000256" key="1">
    <source>
        <dbReference type="SAM" id="MobiDB-lite"/>
    </source>
</evidence>
<organism evidence="2 3">
    <name type="scientific">Colocasia esculenta</name>
    <name type="common">Wild taro</name>
    <name type="synonym">Arum esculentum</name>
    <dbReference type="NCBI Taxonomy" id="4460"/>
    <lineage>
        <taxon>Eukaryota</taxon>
        <taxon>Viridiplantae</taxon>
        <taxon>Streptophyta</taxon>
        <taxon>Embryophyta</taxon>
        <taxon>Tracheophyta</taxon>
        <taxon>Spermatophyta</taxon>
        <taxon>Magnoliopsida</taxon>
        <taxon>Liliopsida</taxon>
        <taxon>Araceae</taxon>
        <taxon>Aroideae</taxon>
        <taxon>Colocasieae</taxon>
        <taxon>Colocasia</taxon>
    </lineage>
</organism>
<accession>A0A843WGH7</accession>
<name>A0A843WGH7_COLES</name>
<keyword evidence="3" id="KW-1185">Reference proteome</keyword>
<feature type="region of interest" description="Disordered" evidence="1">
    <location>
        <begin position="1"/>
        <end position="63"/>
    </location>
</feature>
<comment type="caution">
    <text evidence="2">The sequence shown here is derived from an EMBL/GenBank/DDBJ whole genome shotgun (WGS) entry which is preliminary data.</text>
</comment>
<dbReference type="EMBL" id="NMUH01003086">
    <property type="protein sequence ID" value="MQM03715.1"/>
    <property type="molecule type" value="Genomic_DNA"/>
</dbReference>
<gene>
    <name evidence="2" type="ORF">Taro_036500</name>
</gene>
<proteinExistence type="predicted"/>
<sequence length="63" mass="6449">MNFDVPYEDMVRGARSGSSSGRRLSSGRGSSTTSVFGPSVPPPLASGSGQFTPPPPTVAESYS</sequence>
<feature type="compositionally biased region" description="Low complexity" evidence="1">
    <location>
        <begin position="13"/>
        <end position="31"/>
    </location>
</feature>
<reference evidence="2" key="1">
    <citation type="submission" date="2017-07" db="EMBL/GenBank/DDBJ databases">
        <title>Taro Niue Genome Assembly and Annotation.</title>
        <authorList>
            <person name="Atibalentja N."/>
            <person name="Keating K."/>
            <person name="Fields C.J."/>
        </authorList>
    </citation>
    <scope>NUCLEOTIDE SEQUENCE</scope>
    <source>
        <strain evidence="2">Niue_2</strain>
        <tissue evidence="2">Leaf</tissue>
    </source>
</reference>